<reference evidence="1 2" key="2">
    <citation type="journal article" date="2022" name="Mol. Ecol. Resour.">
        <title>The genomes of chicory, endive, great burdock and yacon provide insights into Asteraceae paleo-polyploidization history and plant inulin production.</title>
        <authorList>
            <person name="Fan W."/>
            <person name="Wang S."/>
            <person name="Wang H."/>
            <person name="Wang A."/>
            <person name="Jiang F."/>
            <person name="Liu H."/>
            <person name="Zhao H."/>
            <person name="Xu D."/>
            <person name="Zhang Y."/>
        </authorList>
    </citation>
    <scope>NUCLEOTIDE SEQUENCE [LARGE SCALE GENOMIC DNA]</scope>
    <source>
        <strain evidence="2">cv. Yunnan</strain>
        <tissue evidence="1">Leaves</tissue>
    </source>
</reference>
<sequence>MGSSYRHEIASTIYVLLMSFFLFSPVFVVKSSENFWQEKETSMSGNGSKKMKLINAHLRKINKPLSSRLSKQDPPKLPKGHDNRIIRSEMKQLWSSNGDSCPNGAIPIRRTSASDMLRSHSISKYGKKLTSAKNNSSGQRHEHALGYLWGREHYGIKAILNVWAPNVTNKDDFSLSQIWVISDIPNHDVNVIEAGPEEWKLVVELG</sequence>
<proteinExistence type="predicted"/>
<dbReference type="Proteomes" id="UP001056120">
    <property type="component" value="Linkage Group LG05"/>
</dbReference>
<accession>A0ACB9J907</accession>
<keyword evidence="2" id="KW-1185">Reference proteome</keyword>
<protein>
    <submittedName>
        <fullName evidence="1">Uncharacterized protein</fullName>
    </submittedName>
</protein>
<comment type="caution">
    <text evidence="1">The sequence shown here is derived from an EMBL/GenBank/DDBJ whole genome shotgun (WGS) entry which is preliminary data.</text>
</comment>
<dbReference type="EMBL" id="CM042022">
    <property type="protein sequence ID" value="KAI3816780.1"/>
    <property type="molecule type" value="Genomic_DNA"/>
</dbReference>
<organism evidence="1 2">
    <name type="scientific">Smallanthus sonchifolius</name>
    <dbReference type="NCBI Taxonomy" id="185202"/>
    <lineage>
        <taxon>Eukaryota</taxon>
        <taxon>Viridiplantae</taxon>
        <taxon>Streptophyta</taxon>
        <taxon>Embryophyta</taxon>
        <taxon>Tracheophyta</taxon>
        <taxon>Spermatophyta</taxon>
        <taxon>Magnoliopsida</taxon>
        <taxon>eudicotyledons</taxon>
        <taxon>Gunneridae</taxon>
        <taxon>Pentapetalae</taxon>
        <taxon>asterids</taxon>
        <taxon>campanulids</taxon>
        <taxon>Asterales</taxon>
        <taxon>Asteraceae</taxon>
        <taxon>Asteroideae</taxon>
        <taxon>Heliantheae alliance</taxon>
        <taxon>Millerieae</taxon>
        <taxon>Smallanthus</taxon>
    </lineage>
</organism>
<evidence type="ECO:0000313" key="2">
    <source>
        <dbReference type="Proteomes" id="UP001056120"/>
    </source>
</evidence>
<gene>
    <name evidence="1" type="ORF">L1987_16484</name>
</gene>
<reference evidence="2" key="1">
    <citation type="journal article" date="2022" name="Mol. Ecol. Resour.">
        <title>The genomes of chicory, endive, great burdock and yacon provide insights into Asteraceae palaeo-polyploidization history and plant inulin production.</title>
        <authorList>
            <person name="Fan W."/>
            <person name="Wang S."/>
            <person name="Wang H."/>
            <person name="Wang A."/>
            <person name="Jiang F."/>
            <person name="Liu H."/>
            <person name="Zhao H."/>
            <person name="Xu D."/>
            <person name="Zhang Y."/>
        </authorList>
    </citation>
    <scope>NUCLEOTIDE SEQUENCE [LARGE SCALE GENOMIC DNA]</scope>
    <source>
        <strain evidence="2">cv. Yunnan</strain>
    </source>
</reference>
<evidence type="ECO:0000313" key="1">
    <source>
        <dbReference type="EMBL" id="KAI3816780.1"/>
    </source>
</evidence>
<name>A0ACB9J907_9ASTR</name>